<dbReference type="AlphaFoldDB" id="A0A1H2H3P5"/>
<keyword evidence="2" id="KW-1185">Reference proteome</keyword>
<protein>
    <recommendedName>
        <fullName evidence="3">DAPG hydrolase PhiG domain-containing protein</fullName>
    </recommendedName>
</protein>
<dbReference type="EMBL" id="LT629785">
    <property type="protein sequence ID" value="SDU26436.1"/>
    <property type="molecule type" value="Genomic_DNA"/>
</dbReference>
<proteinExistence type="predicted"/>
<gene>
    <name evidence="1" type="ORF">SAMN05216296_2733</name>
</gene>
<evidence type="ECO:0000313" key="2">
    <source>
        <dbReference type="Proteomes" id="UP000243232"/>
    </source>
</evidence>
<sequence>MSSTTPARHLRNLLLLGICVLLLLAAWLAMRPTWQHDAPRNLPWAVADYRQAHFSHQTLPNGQIQLEIDHLPLIGITPEMLAWWYRVLPISTVEINGTTYPLYHIFHLTEHGQLWVVEPATDGSPGMGEGSLVARREWFGPHNSEGAGRVISISAAGLTVHPEVAGVQMGEIRHIFNATPGGSQYRVESLIGVDWPVIGPILNYLLRHTVFTEHMLREWERHQVEEVSMLNYYLPQLYAQRGDGYNFHLDTQQPLP</sequence>
<dbReference type="RefSeq" id="WP_090196393.1">
    <property type="nucleotide sequence ID" value="NZ_LT629785.1"/>
</dbReference>
<name>A0A1H2H3P5_9PSED</name>
<evidence type="ECO:0008006" key="3">
    <source>
        <dbReference type="Google" id="ProtNLM"/>
    </source>
</evidence>
<dbReference type="Proteomes" id="UP000243232">
    <property type="component" value="Chromosome I"/>
</dbReference>
<reference evidence="2" key="1">
    <citation type="submission" date="2016-10" db="EMBL/GenBank/DDBJ databases">
        <authorList>
            <person name="Varghese N."/>
            <person name="Submissions S."/>
        </authorList>
    </citation>
    <scope>NUCLEOTIDE SEQUENCE [LARGE SCALE GENOMIC DNA]</scope>
    <source>
        <strain evidence="2">DSM 17875</strain>
    </source>
</reference>
<dbReference type="OrthoDB" id="2052122at2"/>
<organism evidence="1 2">
    <name type="scientific">Pseudomonas pohangensis</name>
    <dbReference type="NCBI Taxonomy" id="364197"/>
    <lineage>
        <taxon>Bacteria</taxon>
        <taxon>Pseudomonadati</taxon>
        <taxon>Pseudomonadota</taxon>
        <taxon>Gammaproteobacteria</taxon>
        <taxon>Pseudomonadales</taxon>
        <taxon>Pseudomonadaceae</taxon>
        <taxon>Pseudomonas</taxon>
    </lineage>
</organism>
<evidence type="ECO:0000313" key="1">
    <source>
        <dbReference type="EMBL" id="SDU26436.1"/>
    </source>
</evidence>
<accession>A0A1H2H3P5</accession>